<keyword evidence="1" id="KW-0812">Transmembrane</keyword>
<proteinExistence type="predicted"/>
<feature type="transmembrane region" description="Helical" evidence="1">
    <location>
        <begin position="134"/>
        <end position="154"/>
    </location>
</feature>
<comment type="caution">
    <text evidence="2">The sequence shown here is derived from an EMBL/GenBank/DDBJ whole genome shotgun (WGS) entry which is preliminary data.</text>
</comment>
<feature type="transmembrane region" description="Helical" evidence="1">
    <location>
        <begin position="55"/>
        <end position="74"/>
    </location>
</feature>
<keyword evidence="3" id="KW-1185">Reference proteome</keyword>
<keyword evidence="1" id="KW-0472">Membrane</keyword>
<organism evidence="2 3">
    <name type="scientific">Aminobacter ciceronei</name>
    <dbReference type="NCBI Taxonomy" id="150723"/>
    <lineage>
        <taxon>Bacteria</taxon>
        <taxon>Pseudomonadati</taxon>
        <taxon>Pseudomonadota</taxon>
        <taxon>Alphaproteobacteria</taxon>
        <taxon>Hyphomicrobiales</taxon>
        <taxon>Phyllobacteriaceae</taxon>
        <taxon>Aminobacter</taxon>
    </lineage>
</organism>
<evidence type="ECO:0000256" key="1">
    <source>
        <dbReference type="SAM" id="Phobius"/>
    </source>
</evidence>
<keyword evidence="1" id="KW-1133">Transmembrane helix</keyword>
<evidence type="ECO:0000313" key="2">
    <source>
        <dbReference type="EMBL" id="MBA9024001.1"/>
    </source>
</evidence>
<dbReference type="Proteomes" id="UP000587524">
    <property type="component" value="Unassembled WGS sequence"/>
</dbReference>
<feature type="transmembrane region" description="Helical" evidence="1">
    <location>
        <begin position="12"/>
        <end position="35"/>
    </location>
</feature>
<sequence>MMMMTPHIRKFVLTAHITSSVGLIGAIGGFLALSVAGLTSQTAELVRAAYLAMELTAWFVILPLAFVSLLIGIVQSLGTPWGLFRYYWIVAKLLLTVLAIAVLLLQMRLISDMADVAAGTALTAADFWEARMSLVVHAGGGLLVLLVPMVLSVYKPQGRTRYGRRKREEPQLLSQP</sequence>
<reference evidence="2 3" key="1">
    <citation type="submission" date="2020-08" db="EMBL/GenBank/DDBJ databases">
        <title>Genomic Encyclopedia of Type Strains, Phase IV (KMG-IV): sequencing the most valuable type-strain genomes for metagenomic binning, comparative biology and taxonomic classification.</title>
        <authorList>
            <person name="Goeker M."/>
        </authorList>
    </citation>
    <scope>NUCLEOTIDE SEQUENCE [LARGE SCALE GENOMIC DNA]</scope>
    <source>
        <strain evidence="2 3">DSM 17455</strain>
    </source>
</reference>
<evidence type="ECO:0008006" key="4">
    <source>
        <dbReference type="Google" id="ProtNLM"/>
    </source>
</evidence>
<accession>A0ABR6CG31</accession>
<feature type="transmembrane region" description="Helical" evidence="1">
    <location>
        <begin position="86"/>
        <end position="105"/>
    </location>
</feature>
<evidence type="ECO:0000313" key="3">
    <source>
        <dbReference type="Proteomes" id="UP000587524"/>
    </source>
</evidence>
<dbReference type="EMBL" id="JACJHZ010000045">
    <property type="protein sequence ID" value="MBA9024001.1"/>
    <property type="molecule type" value="Genomic_DNA"/>
</dbReference>
<name>A0ABR6CG31_9HYPH</name>
<protein>
    <recommendedName>
        <fullName evidence="4">DUF2269 domain-containing protein</fullName>
    </recommendedName>
</protein>
<gene>
    <name evidence="2" type="ORF">HNQ97_006036</name>
</gene>